<evidence type="ECO:0000313" key="3">
    <source>
        <dbReference type="Proteomes" id="UP000000844"/>
    </source>
</evidence>
<dbReference type="EMBL" id="CP001778">
    <property type="protein sequence ID" value="ADD40483.1"/>
    <property type="molecule type" value="Genomic_DNA"/>
</dbReference>
<keyword evidence="3" id="KW-1185">Reference proteome</keyword>
<evidence type="ECO:0000313" key="2">
    <source>
        <dbReference type="EMBL" id="ADD40483.1"/>
    </source>
</evidence>
<accession>D3Q7X8</accession>
<organism evidence="2 3">
    <name type="scientific">Stackebrandtia nassauensis (strain DSM 44728 / CIP 108903 / NRRL B-16338 / NBRC 102104 / LLR-40K-21)</name>
    <dbReference type="NCBI Taxonomy" id="446470"/>
    <lineage>
        <taxon>Bacteria</taxon>
        <taxon>Bacillati</taxon>
        <taxon>Actinomycetota</taxon>
        <taxon>Actinomycetes</taxon>
        <taxon>Glycomycetales</taxon>
        <taxon>Glycomycetaceae</taxon>
        <taxon>Stackebrandtia</taxon>
    </lineage>
</organism>
<dbReference type="InterPro" id="IPR037401">
    <property type="entry name" value="SnoaL-like"/>
</dbReference>
<gene>
    <name evidence="2" type="ordered locus">Snas_0771</name>
</gene>
<dbReference type="STRING" id="446470.Snas_0771"/>
<dbReference type="Proteomes" id="UP000000844">
    <property type="component" value="Chromosome"/>
</dbReference>
<dbReference type="Gene3D" id="3.10.450.50">
    <property type="match status" value="1"/>
</dbReference>
<dbReference type="InterPro" id="IPR032710">
    <property type="entry name" value="NTF2-like_dom_sf"/>
</dbReference>
<dbReference type="eggNOG" id="COG0346">
    <property type="taxonomic scope" value="Bacteria"/>
</dbReference>
<protein>
    <recommendedName>
        <fullName evidence="1">SnoaL-like domain-containing protein</fullName>
    </recommendedName>
</protein>
<proteinExistence type="predicted"/>
<dbReference type="KEGG" id="sna:Snas_0771"/>
<name>D3Q7X8_STANL</name>
<dbReference type="Pfam" id="PF12680">
    <property type="entry name" value="SnoaL_2"/>
    <property type="match status" value="1"/>
</dbReference>
<dbReference type="SUPFAM" id="SSF54427">
    <property type="entry name" value="NTF2-like"/>
    <property type="match status" value="1"/>
</dbReference>
<dbReference type="AlphaFoldDB" id="D3Q7X8"/>
<evidence type="ECO:0000259" key="1">
    <source>
        <dbReference type="Pfam" id="PF12680"/>
    </source>
</evidence>
<reference evidence="2 3" key="1">
    <citation type="journal article" date="2009" name="Stand. Genomic Sci.">
        <title>Complete genome sequence of Stackebrandtia nassauensis type strain (LLR-40K-21).</title>
        <authorList>
            <person name="Munk C."/>
            <person name="Lapidus A."/>
            <person name="Copeland A."/>
            <person name="Jando M."/>
            <person name="Mayilraj S."/>
            <person name="Glavina Del Rio T."/>
            <person name="Nolan M."/>
            <person name="Chen F."/>
            <person name="Lucas S."/>
            <person name="Tice H."/>
            <person name="Cheng J.F."/>
            <person name="Han C."/>
            <person name="Detter J.C."/>
            <person name="Bruce D."/>
            <person name="Goodwin L."/>
            <person name="Chain P."/>
            <person name="Pitluck S."/>
            <person name="Goker M."/>
            <person name="Ovchinikova G."/>
            <person name="Pati A."/>
            <person name="Ivanova N."/>
            <person name="Mavromatis K."/>
            <person name="Chen A."/>
            <person name="Palaniappan K."/>
            <person name="Land M."/>
            <person name="Hauser L."/>
            <person name="Chang Y.J."/>
            <person name="Jeffries C.D."/>
            <person name="Bristow J."/>
            <person name="Eisen J.A."/>
            <person name="Markowitz V."/>
            <person name="Hugenholtz P."/>
            <person name="Kyrpides N.C."/>
            <person name="Klenk H.P."/>
        </authorList>
    </citation>
    <scope>NUCLEOTIDE SEQUENCE [LARGE SCALE GENOMIC DNA]</scope>
    <source>
        <strain evidence="3">DSM 44728 / CIP 108903 / NRRL B-16338 / NBRC 102104 / LLR-40K-21</strain>
    </source>
</reference>
<sequence length="120" mass="12937">MYDFHAIAAKYLDAFNATDTDRRAELLAEVFTKDVSYVDPMAAVTGHEGLDAFITGAHGQFPGWTFSLVGAVDGHNNQARFSWGLGPEGEEPPVLGFDVVVLDADGRVKSVHGFLDRVPG</sequence>
<dbReference type="RefSeq" id="WP_013016054.1">
    <property type="nucleotide sequence ID" value="NC_013947.1"/>
</dbReference>
<feature type="domain" description="SnoaL-like" evidence="1">
    <location>
        <begin position="9"/>
        <end position="110"/>
    </location>
</feature>
<dbReference type="OrthoDB" id="9808719at2"/>
<dbReference type="HOGENOM" id="CLU_125060_0_0_11"/>